<dbReference type="Proteomes" id="UP000625079">
    <property type="component" value="Unassembled WGS sequence"/>
</dbReference>
<comment type="caution">
    <text evidence="1">The sequence shown here is derived from an EMBL/GenBank/DDBJ whole genome shotgun (WGS) entry which is preliminary data.</text>
</comment>
<evidence type="ECO:0000313" key="1">
    <source>
        <dbReference type="EMBL" id="GGI27388.1"/>
    </source>
</evidence>
<reference evidence="1" key="2">
    <citation type="submission" date="2022-12" db="EMBL/GenBank/DDBJ databases">
        <authorList>
            <person name="Sun Q."/>
            <person name="Zhou Y."/>
        </authorList>
    </citation>
    <scope>NUCLEOTIDE SEQUENCE</scope>
    <source>
        <strain evidence="1">CGMCC 1.15034</strain>
    </source>
</reference>
<proteinExistence type="predicted"/>
<protein>
    <submittedName>
        <fullName evidence="1">Uncharacterized protein</fullName>
    </submittedName>
</protein>
<sequence length="63" mass="7225">MAPGRGPSRGASLLRYVPAPKLDGRKEYESYFLRGLDFVRFKAQISYKGTVKWLAQRTRYTIG</sequence>
<reference evidence="1" key="1">
    <citation type="journal article" date="2014" name="Int. J. Syst. Evol. Microbiol.">
        <title>Complete genome sequence of Corynebacterium casei LMG S-19264T (=DSM 44701T), isolated from a smear-ripened cheese.</title>
        <authorList>
            <consortium name="US DOE Joint Genome Institute (JGI-PGF)"/>
            <person name="Walter F."/>
            <person name="Albersmeier A."/>
            <person name="Kalinowski J."/>
            <person name="Ruckert C."/>
        </authorList>
    </citation>
    <scope>NUCLEOTIDE SEQUENCE</scope>
    <source>
        <strain evidence="1">CGMCC 1.15034</strain>
    </source>
</reference>
<gene>
    <name evidence="1" type="ORF">GCM10010987_44140</name>
</gene>
<organism evidence="1 2">
    <name type="scientific">Bradyrhizobium guangdongense</name>
    <dbReference type="NCBI Taxonomy" id="1325090"/>
    <lineage>
        <taxon>Bacteria</taxon>
        <taxon>Pseudomonadati</taxon>
        <taxon>Pseudomonadota</taxon>
        <taxon>Alphaproteobacteria</taxon>
        <taxon>Hyphomicrobiales</taxon>
        <taxon>Nitrobacteraceae</taxon>
        <taxon>Bradyrhizobium</taxon>
    </lineage>
</organism>
<name>A0AA87W616_9BRAD</name>
<evidence type="ECO:0000313" key="2">
    <source>
        <dbReference type="Proteomes" id="UP000625079"/>
    </source>
</evidence>
<dbReference type="EMBL" id="BMHC01000010">
    <property type="protein sequence ID" value="GGI27388.1"/>
    <property type="molecule type" value="Genomic_DNA"/>
</dbReference>
<dbReference type="AlphaFoldDB" id="A0AA87W616"/>
<accession>A0AA87W616</accession>